<proteinExistence type="predicted"/>
<dbReference type="Pfam" id="PF01535">
    <property type="entry name" value="PPR"/>
    <property type="match status" value="1"/>
</dbReference>
<feature type="region of interest" description="Disordered" evidence="3">
    <location>
        <begin position="268"/>
        <end position="355"/>
    </location>
</feature>
<dbReference type="InterPro" id="IPR002885">
    <property type="entry name" value="PPR_rpt"/>
</dbReference>
<feature type="repeat" description="PPR" evidence="2">
    <location>
        <begin position="792"/>
        <end position="827"/>
    </location>
</feature>
<dbReference type="PROSITE" id="PS51375">
    <property type="entry name" value="PPR"/>
    <property type="match status" value="13"/>
</dbReference>
<feature type="repeat" description="PPR" evidence="2">
    <location>
        <begin position="1155"/>
        <end position="1193"/>
    </location>
</feature>
<feature type="compositionally biased region" description="Low complexity" evidence="3">
    <location>
        <begin position="59"/>
        <end position="80"/>
    </location>
</feature>
<feature type="repeat" description="PPR" evidence="2">
    <location>
        <begin position="1085"/>
        <end position="1119"/>
    </location>
</feature>
<dbReference type="SMART" id="SM00463">
    <property type="entry name" value="SMR"/>
    <property type="match status" value="1"/>
</dbReference>
<dbReference type="Gene3D" id="3.30.1370.110">
    <property type="match status" value="1"/>
</dbReference>
<feature type="domain" description="Smr" evidence="4">
    <location>
        <begin position="1280"/>
        <end position="1370"/>
    </location>
</feature>
<organism evidence="5 6">
    <name type="scientific">Micractinium conductrix</name>
    <dbReference type="NCBI Taxonomy" id="554055"/>
    <lineage>
        <taxon>Eukaryota</taxon>
        <taxon>Viridiplantae</taxon>
        <taxon>Chlorophyta</taxon>
        <taxon>core chlorophytes</taxon>
        <taxon>Trebouxiophyceae</taxon>
        <taxon>Chlorellales</taxon>
        <taxon>Chlorellaceae</taxon>
        <taxon>Chlorella clade</taxon>
        <taxon>Micractinium</taxon>
    </lineage>
</organism>
<evidence type="ECO:0000313" key="5">
    <source>
        <dbReference type="EMBL" id="PSC70892.1"/>
    </source>
</evidence>
<keyword evidence="1" id="KW-0677">Repeat</keyword>
<dbReference type="Pfam" id="PF17177">
    <property type="entry name" value="PPR_long"/>
    <property type="match status" value="2"/>
</dbReference>
<feature type="repeat" description="PPR" evidence="2">
    <location>
        <begin position="1120"/>
        <end position="1154"/>
    </location>
</feature>
<dbReference type="Pfam" id="PF13812">
    <property type="entry name" value="PPR_3"/>
    <property type="match status" value="1"/>
</dbReference>
<feature type="region of interest" description="Disordered" evidence="3">
    <location>
        <begin position="1399"/>
        <end position="1446"/>
    </location>
</feature>
<dbReference type="InterPro" id="IPR011990">
    <property type="entry name" value="TPR-like_helical_dom_sf"/>
</dbReference>
<feature type="repeat" description="PPR" evidence="2">
    <location>
        <begin position="511"/>
        <end position="545"/>
    </location>
</feature>
<reference evidence="5 6" key="1">
    <citation type="journal article" date="2018" name="Plant J.">
        <title>Genome sequences of Chlorella sorokiniana UTEX 1602 and Micractinium conductrix SAG 241.80: implications to maltose excretion by a green alga.</title>
        <authorList>
            <person name="Arriola M.B."/>
            <person name="Velmurugan N."/>
            <person name="Zhang Y."/>
            <person name="Plunkett M.H."/>
            <person name="Hondzo H."/>
            <person name="Barney B.M."/>
        </authorList>
    </citation>
    <scope>NUCLEOTIDE SEQUENCE [LARGE SCALE GENOMIC DNA]</scope>
    <source>
        <strain evidence="5 6">SAG 241.80</strain>
    </source>
</reference>
<comment type="caution">
    <text evidence="5">The sequence shown here is derived from an EMBL/GenBank/DDBJ whole genome shotgun (WGS) entry which is preliminary data.</text>
</comment>
<sequence length="1446" mass="155753">MLGTPLLCMLQQQLTIRRQRLHSLGGGAEARSPVAHGERADSHRHASTSSSGGSGGWTPGSSTSRRGRRAQASGSSGSSGDPLLQQKPEWLPPAASSMDASVDGTADASLDDGGMPALAQRPVRRIPSPSPPRESRSMRSAVPRERRWPSGPARTASGTPRQQARPPHLATPFLHQRFAATHTAQQQAAPAFMTYGQQQQQVQQQALLRQQHYRQQQLRVPYWVRALASDLLQVLASREAATALAADPACLPAAVCGQLASLLPPPAVEPAEQQAEQQQRQAQQQQQQQAQEDEEQRAERAQQQVETTAAAALATEQRAAGEPAVGTAAGSAAGQPAAAGEASAAAPEEQQQQQPRDIFAAELARILSHYEGAQATQEDGRVGAGGAGAGAGAEGGAGDGGAAGGMAAGQPGAAAAAGQAAPAQAPSYTGPRHRRMDQGGFMFLLRALALMGDGVRSAMAVLLAADASPLPYATRTPAVFHSLLRLANSLQEHETAVLLAQQARQWGVPLDRQMWQLVLDVCAKAGQPETVQQLMEDMTAAGSKPDSVTHTILLMAHEKAGQWEQALEAYARMQRLGLPRNSFTYRALVSALVAADRLEPACEVLEWMADDGVAGNAVVYQILINAHLERGQQARVDQLLERMRRERVRFSHQAVSRLSGFCFSRGQPQVAYQLFKQVREMGLLKLDEPSAAAAGSDLAEGAVAAQAGLGSLTSLGSLELEAGSGSDEVGDGDGEGSAAADMERLAERQRRVERMQAASCYGRMIAACQKARLLDEAWEVYCWMLADGLSPDRATYSRLISVCAYAAGRGSDAEELYQRLLAEGVELDAFMYLHLVTAMASDNGGEARWPAVLRVLHGMQMGMPNYKDTHVQTVAVSLAAKHGRLGDALAVYRLMLQDGVQPKSPTFNALIAACMRAGSPNKGFRFFEIMQAMGVKADVVTVSTLIACCERLGDWQRAQEVWTWMEAQGLEPDTICYNTMISCLERSAQPDRALAVFEQMMEAGVAGSSATYATLCDVFAKQGKWDKLRTAVQVKEWMEAQGEDPAQMTYARLIERATEGGNWQRALELFDGMESSLTISGSQPNSHTYSAAITACARLADWQRAVDLKDQMLARGLPASPIVYNSVLAACEAARQLEAALECLEEMRLAGVPRDQYTYSTLISCCYHVRVQGGDLATALRLFGEMQEEGLTPNTVVINALLSVCAAVGDAEAAMQVYRHVTGTLRLQPDDITMHCMMEALGRAGRWVDGLRFFTAAHTQLGAHRSVMCLNLEQPNGAELDLHFLSVAGAGIVLRAWLLNLRRLALEGRRLPPGATFRIITGWGRNSANNVPRLKPEVEHMLTHEMGPPLALQEPPSNSGLYNVTAGDMYDWLLGKAQLGLTPQEEEEAWALLQAMAERQRNEGQQPAPTREQQQAQQAQQAQRQQPGGGAGRWGLASRLPLQRGM</sequence>
<protein>
    <recommendedName>
        <fullName evidence="4">Smr domain-containing protein</fullName>
    </recommendedName>
</protein>
<feature type="compositionally biased region" description="Low complexity" evidence="3">
    <location>
        <begin position="301"/>
        <end position="320"/>
    </location>
</feature>
<feature type="repeat" description="PPR" evidence="2">
    <location>
        <begin position="616"/>
        <end position="650"/>
    </location>
</feature>
<dbReference type="GO" id="GO:0003729">
    <property type="term" value="F:mRNA binding"/>
    <property type="evidence" value="ECO:0007669"/>
    <property type="project" value="TreeGrafter"/>
</dbReference>
<feature type="repeat" description="PPR" evidence="2">
    <location>
        <begin position="757"/>
        <end position="791"/>
    </location>
</feature>
<dbReference type="SUPFAM" id="SSF160443">
    <property type="entry name" value="SMR domain-like"/>
    <property type="match status" value="1"/>
</dbReference>
<dbReference type="GO" id="GO:0007005">
    <property type="term" value="P:mitochondrion organization"/>
    <property type="evidence" value="ECO:0007669"/>
    <property type="project" value="TreeGrafter"/>
</dbReference>
<evidence type="ECO:0000256" key="1">
    <source>
        <dbReference type="ARBA" id="ARBA00022737"/>
    </source>
</evidence>
<dbReference type="Gene3D" id="1.25.40.10">
    <property type="entry name" value="Tetratricopeptide repeat domain"/>
    <property type="match status" value="5"/>
</dbReference>
<feature type="repeat" description="PPR" evidence="2">
    <location>
        <begin position="581"/>
        <end position="615"/>
    </location>
</feature>
<dbReference type="Pfam" id="PF13041">
    <property type="entry name" value="PPR_2"/>
    <property type="match status" value="2"/>
</dbReference>
<dbReference type="STRING" id="554055.A0A2P6V9X6"/>
<feature type="repeat" description="PPR" evidence="2">
    <location>
        <begin position="868"/>
        <end position="902"/>
    </location>
</feature>
<dbReference type="PANTHER" id="PTHR47934">
    <property type="entry name" value="PENTATRICOPEPTIDE REPEAT-CONTAINING PROTEIN PET309, MITOCHONDRIAL"/>
    <property type="match status" value="1"/>
</dbReference>
<feature type="repeat" description="PPR" evidence="2">
    <location>
        <begin position="938"/>
        <end position="972"/>
    </location>
</feature>
<keyword evidence="6" id="KW-1185">Reference proteome</keyword>
<dbReference type="PANTHER" id="PTHR47934:SF6">
    <property type="entry name" value="MITOCHONDRIAL GROUP I INTRON SPLICING FACTOR CCM1-RELATED"/>
    <property type="match status" value="1"/>
</dbReference>
<gene>
    <name evidence="5" type="ORF">C2E20_5639</name>
</gene>
<feature type="compositionally biased region" description="Low complexity" evidence="3">
    <location>
        <begin position="271"/>
        <end position="290"/>
    </location>
</feature>
<evidence type="ECO:0000256" key="2">
    <source>
        <dbReference type="PROSITE-ProRule" id="PRU00708"/>
    </source>
</evidence>
<dbReference type="InterPro" id="IPR002625">
    <property type="entry name" value="Smr_dom"/>
</dbReference>
<feature type="compositionally biased region" description="Low complexity" evidence="3">
    <location>
        <begin position="328"/>
        <end position="355"/>
    </location>
</feature>
<dbReference type="OrthoDB" id="185373at2759"/>
<name>A0A2P6V9X6_9CHLO</name>
<accession>A0A2P6V9X6</accession>
<dbReference type="SUPFAM" id="SSF48452">
    <property type="entry name" value="TPR-like"/>
    <property type="match status" value="1"/>
</dbReference>
<evidence type="ECO:0000259" key="4">
    <source>
        <dbReference type="PROSITE" id="PS50828"/>
    </source>
</evidence>
<dbReference type="InterPro" id="IPR033443">
    <property type="entry name" value="PROP1-like_PPR_dom"/>
</dbReference>
<evidence type="ECO:0000256" key="3">
    <source>
        <dbReference type="SAM" id="MobiDB-lite"/>
    </source>
</evidence>
<dbReference type="Proteomes" id="UP000239649">
    <property type="component" value="Unassembled WGS sequence"/>
</dbReference>
<feature type="compositionally biased region" description="Basic and acidic residues" evidence="3">
    <location>
        <begin position="133"/>
        <end position="148"/>
    </location>
</feature>
<feature type="compositionally biased region" description="Low complexity" evidence="3">
    <location>
        <begin position="1404"/>
        <end position="1426"/>
    </location>
</feature>
<dbReference type="GO" id="GO:0005739">
    <property type="term" value="C:mitochondrion"/>
    <property type="evidence" value="ECO:0007669"/>
    <property type="project" value="TreeGrafter"/>
</dbReference>
<feature type="repeat" description="PPR" evidence="2">
    <location>
        <begin position="546"/>
        <end position="580"/>
    </location>
</feature>
<dbReference type="NCBIfam" id="TIGR00756">
    <property type="entry name" value="PPR"/>
    <property type="match status" value="7"/>
</dbReference>
<dbReference type="GO" id="GO:0006396">
    <property type="term" value="P:RNA processing"/>
    <property type="evidence" value="ECO:0007669"/>
    <property type="project" value="TreeGrafter"/>
</dbReference>
<feature type="repeat" description="PPR" evidence="2">
    <location>
        <begin position="973"/>
        <end position="1007"/>
    </location>
</feature>
<dbReference type="InterPro" id="IPR036063">
    <property type="entry name" value="Smr_dom_sf"/>
</dbReference>
<feature type="repeat" description="PPR" evidence="2">
    <location>
        <begin position="903"/>
        <end position="937"/>
    </location>
</feature>
<evidence type="ECO:0000313" key="6">
    <source>
        <dbReference type="Proteomes" id="UP000239649"/>
    </source>
</evidence>
<feature type="region of interest" description="Disordered" evidence="3">
    <location>
        <begin position="722"/>
        <end position="741"/>
    </location>
</feature>
<dbReference type="EMBL" id="LHPF02000017">
    <property type="protein sequence ID" value="PSC70892.1"/>
    <property type="molecule type" value="Genomic_DNA"/>
</dbReference>
<dbReference type="InterPro" id="IPR051114">
    <property type="entry name" value="Mito_RNA_Proc_CCM1"/>
</dbReference>
<feature type="region of interest" description="Disordered" evidence="3">
    <location>
        <begin position="25"/>
        <end position="167"/>
    </location>
</feature>
<dbReference type="PROSITE" id="PS50828">
    <property type="entry name" value="SMR"/>
    <property type="match status" value="1"/>
</dbReference>